<reference evidence="11 12" key="1">
    <citation type="submission" date="2023-06" db="EMBL/GenBank/DDBJ databases">
        <title>Pelomonas sp. APW6 16S ribosomal RNA gene genome sequencing and assembly.</title>
        <authorList>
            <person name="Woo H."/>
        </authorList>
    </citation>
    <scope>NUCLEOTIDE SEQUENCE [LARGE SCALE GENOMIC DNA]</scope>
    <source>
        <strain evidence="11 12">APW6</strain>
    </source>
</reference>
<comment type="catalytic activity">
    <reaction evidence="7 8">
        <text>UDP-alpha-D-glucose + 2 NAD(+) + H2O = UDP-alpha-D-glucuronate + 2 NADH + 3 H(+)</text>
        <dbReference type="Rhea" id="RHEA:23596"/>
        <dbReference type="ChEBI" id="CHEBI:15377"/>
        <dbReference type="ChEBI" id="CHEBI:15378"/>
        <dbReference type="ChEBI" id="CHEBI:57540"/>
        <dbReference type="ChEBI" id="CHEBI:57945"/>
        <dbReference type="ChEBI" id="CHEBI:58052"/>
        <dbReference type="ChEBI" id="CHEBI:58885"/>
        <dbReference type="EC" id="1.1.1.22"/>
    </reaction>
</comment>
<sequence length="513" mass="54334">MQRLLPEVRLPLPPRASPPAAGLPGRPLAVFGAGYVGLVTATCLAWLGHRVDVIEPEPRRLRQLRQGRVPFHEPMLAELLHEQLRAGRLRIASGPRATLAALAGDGLAPPALLFVAVGTPMQADGSAALTQVMAAADDIARHLAGPAQVVIKSTVPVGTGERVQARLREGLRRRQRDWPVSVASNPEFLREGLAVQDFLRPARVVAGSEDAALLDVLRALHAPLTCAQRPFLAMDLRSAELCKYASNVMLAARLSLMNELALLAEPLGADIEQVRAAVGLDPRIGAQFLRVGCGFGGSCLPKDLQALRHAAAALGEATPMLDAIARSNERMVGLLERRLCEALGEDLRGRCVAVWGLAFKPHTDDVRDAPALALVRALCRRGAQVQAYDPLAGISAREALGDAPGFRLAPTALRALHQADALLLVTEWPQFTEVHAGQLRARMRGALVLDGRNALAGPLLAAAGLDYRGIGRGAGRAQAAERMAQDGNPCPDAARPDPAPSRRPAGASLLPAG</sequence>
<evidence type="ECO:0000256" key="2">
    <source>
        <dbReference type="ARBA" id="ARBA00006601"/>
    </source>
</evidence>
<evidence type="ECO:0000256" key="9">
    <source>
        <dbReference type="SAM" id="MobiDB-lite"/>
    </source>
</evidence>
<dbReference type="InterPro" id="IPR014026">
    <property type="entry name" value="UDP-Glc/GDP-Man_DH_dimer"/>
</dbReference>
<dbReference type="Gene3D" id="1.20.5.100">
    <property type="entry name" value="Cytochrome c1, transmembrane anchor, C-terminal"/>
    <property type="match status" value="1"/>
</dbReference>
<dbReference type="GO" id="GO:0016491">
    <property type="term" value="F:oxidoreductase activity"/>
    <property type="evidence" value="ECO:0007669"/>
    <property type="project" value="UniProtKB-KW"/>
</dbReference>
<comment type="caution">
    <text evidence="11">The sequence shown here is derived from an EMBL/GenBank/DDBJ whole genome shotgun (WGS) entry which is preliminary data.</text>
</comment>
<organism evidence="11 12">
    <name type="scientific">Roseateles subflavus</name>
    <dbReference type="NCBI Taxonomy" id="3053353"/>
    <lineage>
        <taxon>Bacteria</taxon>
        <taxon>Pseudomonadati</taxon>
        <taxon>Pseudomonadota</taxon>
        <taxon>Betaproteobacteria</taxon>
        <taxon>Burkholderiales</taxon>
        <taxon>Sphaerotilaceae</taxon>
        <taxon>Roseateles</taxon>
    </lineage>
</organism>
<comment type="pathway">
    <text evidence="1">Nucleotide-sugar biosynthesis; UDP-alpha-D-glucuronate biosynthesis; UDP-alpha-D-glucuronate from UDP-alpha-D-glucose: step 1/1.</text>
</comment>
<evidence type="ECO:0000256" key="6">
    <source>
        <dbReference type="ARBA" id="ARBA00023027"/>
    </source>
</evidence>
<keyword evidence="5 8" id="KW-0560">Oxidoreductase</keyword>
<gene>
    <name evidence="11" type="ORF">QRD43_18135</name>
</gene>
<keyword evidence="6 8" id="KW-0520">NAD</keyword>
<evidence type="ECO:0000256" key="8">
    <source>
        <dbReference type="PIRNR" id="PIRNR000124"/>
    </source>
</evidence>
<dbReference type="SUPFAM" id="SSF51735">
    <property type="entry name" value="NAD(P)-binding Rossmann-fold domains"/>
    <property type="match status" value="1"/>
</dbReference>
<dbReference type="InterPro" id="IPR017476">
    <property type="entry name" value="UDP-Glc/GDP-Man"/>
</dbReference>
<dbReference type="InterPro" id="IPR036220">
    <property type="entry name" value="UDP-Glc/GDP-Man_DH_C_sf"/>
</dbReference>
<name>A0ABT7LQS0_9BURK</name>
<dbReference type="InterPro" id="IPR001732">
    <property type="entry name" value="UDP-Glc/GDP-Man_DH_N"/>
</dbReference>
<dbReference type="PIRSF" id="PIRSF500134">
    <property type="entry name" value="UDPglc_DH_bac"/>
    <property type="match status" value="1"/>
</dbReference>
<evidence type="ECO:0000259" key="10">
    <source>
        <dbReference type="SMART" id="SM00984"/>
    </source>
</evidence>
<evidence type="ECO:0000256" key="4">
    <source>
        <dbReference type="ARBA" id="ARBA00015132"/>
    </source>
</evidence>
<dbReference type="Pfam" id="PF00984">
    <property type="entry name" value="UDPG_MGDP_dh"/>
    <property type="match status" value="1"/>
</dbReference>
<dbReference type="SUPFAM" id="SSF48179">
    <property type="entry name" value="6-phosphogluconate dehydrogenase C-terminal domain-like"/>
    <property type="match status" value="1"/>
</dbReference>
<evidence type="ECO:0000256" key="3">
    <source>
        <dbReference type="ARBA" id="ARBA00012954"/>
    </source>
</evidence>
<dbReference type="InterPro" id="IPR014027">
    <property type="entry name" value="UDP-Glc/GDP-Man_DH_C"/>
</dbReference>
<feature type="domain" description="UDP-glucose/GDP-mannose dehydrogenase C-terminal" evidence="10">
    <location>
        <begin position="353"/>
        <end position="457"/>
    </location>
</feature>
<evidence type="ECO:0000256" key="7">
    <source>
        <dbReference type="ARBA" id="ARBA00047473"/>
    </source>
</evidence>
<dbReference type="Gene3D" id="3.40.50.720">
    <property type="entry name" value="NAD(P)-binding Rossmann-like Domain"/>
    <property type="match status" value="2"/>
</dbReference>
<comment type="similarity">
    <text evidence="2 8">Belongs to the UDP-glucose/GDP-mannose dehydrogenase family.</text>
</comment>
<feature type="compositionally biased region" description="Low complexity" evidence="9">
    <location>
        <begin position="502"/>
        <end position="513"/>
    </location>
</feature>
<accession>A0ABT7LQS0</accession>
<evidence type="ECO:0000313" key="12">
    <source>
        <dbReference type="Proteomes" id="UP001238603"/>
    </source>
</evidence>
<dbReference type="Pfam" id="PF03721">
    <property type="entry name" value="UDPG_MGDP_dh_N"/>
    <property type="match status" value="1"/>
</dbReference>
<proteinExistence type="inferred from homology"/>
<dbReference type="PANTHER" id="PTHR43750:SF3">
    <property type="entry name" value="UDP-GLUCOSE 6-DEHYDROGENASE TUAD"/>
    <property type="match status" value="1"/>
</dbReference>
<keyword evidence="12" id="KW-1185">Reference proteome</keyword>
<dbReference type="InterPro" id="IPR008927">
    <property type="entry name" value="6-PGluconate_DH-like_C_sf"/>
</dbReference>
<dbReference type="SUPFAM" id="SSF52413">
    <property type="entry name" value="UDP-glucose/GDP-mannose dehydrogenase C-terminal domain"/>
    <property type="match status" value="1"/>
</dbReference>
<protein>
    <recommendedName>
        <fullName evidence="4 8">UDP-glucose 6-dehydrogenase</fullName>
        <ecNumber evidence="3 8">1.1.1.22</ecNumber>
    </recommendedName>
</protein>
<evidence type="ECO:0000256" key="5">
    <source>
        <dbReference type="ARBA" id="ARBA00023002"/>
    </source>
</evidence>
<feature type="region of interest" description="Disordered" evidence="9">
    <location>
        <begin position="478"/>
        <end position="513"/>
    </location>
</feature>
<dbReference type="PANTHER" id="PTHR43750">
    <property type="entry name" value="UDP-GLUCOSE 6-DEHYDROGENASE TUAD"/>
    <property type="match status" value="1"/>
</dbReference>
<dbReference type="NCBIfam" id="TIGR03026">
    <property type="entry name" value="NDP-sugDHase"/>
    <property type="match status" value="1"/>
</dbReference>
<dbReference type="EMBL" id="JASVDS010000005">
    <property type="protein sequence ID" value="MDL5033836.1"/>
    <property type="molecule type" value="Genomic_DNA"/>
</dbReference>
<dbReference type="PIRSF" id="PIRSF000124">
    <property type="entry name" value="UDPglc_GDPman_dh"/>
    <property type="match status" value="1"/>
</dbReference>
<dbReference type="Proteomes" id="UP001238603">
    <property type="component" value="Unassembled WGS sequence"/>
</dbReference>
<dbReference type="InterPro" id="IPR036291">
    <property type="entry name" value="NAD(P)-bd_dom_sf"/>
</dbReference>
<evidence type="ECO:0000313" key="11">
    <source>
        <dbReference type="EMBL" id="MDL5033836.1"/>
    </source>
</evidence>
<evidence type="ECO:0000256" key="1">
    <source>
        <dbReference type="ARBA" id="ARBA00004701"/>
    </source>
</evidence>
<dbReference type="Pfam" id="PF03720">
    <property type="entry name" value="UDPG_MGDP_dh_C"/>
    <property type="match status" value="1"/>
</dbReference>
<dbReference type="EC" id="1.1.1.22" evidence="3 8"/>
<dbReference type="RefSeq" id="WP_285983912.1">
    <property type="nucleotide sequence ID" value="NZ_JASVDS010000005.1"/>
</dbReference>
<dbReference type="InterPro" id="IPR028357">
    <property type="entry name" value="UDPglc_DH_bac"/>
</dbReference>
<dbReference type="SMART" id="SM00984">
    <property type="entry name" value="UDPG_MGDP_dh_C"/>
    <property type="match status" value="1"/>
</dbReference>